<evidence type="ECO:0000313" key="7">
    <source>
        <dbReference type="Proteomes" id="UP000663879"/>
    </source>
</evidence>
<dbReference type="AlphaFoldDB" id="A0A813PXS3"/>
<sequence length="535" mass="63358">MFYELDKLESQLKCPKCLLKYVSPRILPCGKSLCQNCIDQLCNYNLLNFIKCPICCKSHAVPDEGFIINEFIVKTLDIKPEKVYRCASYEQFDTLLNEIESDLIEIETRLNYPENKIRDYCDKIRNQIDLNTEKLIEKINNHREQLLNELSIYEQNCIENLMRIERKDLYEKILNENSQKIKSYYNYLNQSRINEDQVKQMIEEAKIQEYKLKNNIKILNSKLFGKNLIHFEESTKILDSNILGKITYDDLNFTSDLTDIEKVLNCKIEKTITYNDKIIDYALPIQDIFLLVVGPSLKMVDDTGNDILDIRFDSTPLHVSHNQIDTILVQHRRCLWRNDRKEISQAYTLSTYDFNLNIKNEIVIDSKIINCITNEHSVFIQMDKTNLINVYNWNLEKLLTIGQTLYADRPYFCKDYTIEMVKGDRVYMRKTMPDEEGDYWVRIMSLSSGDLLHEYYLDCRHEFFFVDGLMRSIVIDPVFSILRIYDRPNLKSNQADLLFEKSLDLNNCNGFQMTSDGKFFFIKEKKFVQYYKFSA</sequence>
<dbReference type="PROSITE" id="PS50089">
    <property type="entry name" value="ZF_RING_2"/>
    <property type="match status" value="1"/>
</dbReference>
<dbReference type="OrthoDB" id="10356274at2759"/>
<feature type="domain" description="RING-type" evidence="5">
    <location>
        <begin position="14"/>
        <end position="55"/>
    </location>
</feature>
<name>A0A813PXS3_9BILA</name>
<dbReference type="Proteomes" id="UP000663879">
    <property type="component" value="Unassembled WGS sequence"/>
</dbReference>
<dbReference type="SMART" id="SM00184">
    <property type="entry name" value="RING"/>
    <property type="match status" value="1"/>
</dbReference>
<evidence type="ECO:0000256" key="2">
    <source>
        <dbReference type="ARBA" id="ARBA00022833"/>
    </source>
</evidence>
<keyword evidence="4" id="KW-0175">Coiled coil</keyword>
<evidence type="ECO:0000256" key="4">
    <source>
        <dbReference type="SAM" id="Coils"/>
    </source>
</evidence>
<dbReference type="EMBL" id="CAJNOC010000407">
    <property type="protein sequence ID" value="CAF0757240.1"/>
    <property type="molecule type" value="Genomic_DNA"/>
</dbReference>
<evidence type="ECO:0000259" key="5">
    <source>
        <dbReference type="PROSITE" id="PS50089"/>
    </source>
</evidence>
<dbReference type="GO" id="GO:0008270">
    <property type="term" value="F:zinc ion binding"/>
    <property type="evidence" value="ECO:0007669"/>
    <property type="project" value="UniProtKB-KW"/>
</dbReference>
<keyword evidence="2" id="KW-0862">Zinc</keyword>
<accession>A0A813PXS3</accession>
<feature type="coiled-coil region" evidence="4">
    <location>
        <begin position="188"/>
        <end position="222"/>
    </location>
</feature>
<protein>
    <recommendedName>
        <fullName evidence="5">RING-type domain-containing protein</fullName>
    </recommendedName>
</protein>
<keyword evidence="1 3" id="KW-0479">Metal-binding</keyword>
<dbReference type="Gene3D" id="3.30.40.10">
    <property type="entry name" value="Zinc/RING finger domain, C3HC4 (zinc finger)"/>
    <property type="match status" value="1"/>
</dbReference>
<reference evidence="6" key="1">
    <citation type="submission" date="2021-02" db="EMBL/GenBank/DDBJ databases">
        <authorList>
            <person name="Nowell W R."/>
        </authorList>
    </citation>
    <scope>NUCLEOTIDE SEQUENCE</scope>
    <source>
        <strain evidence="6">Ploen Becks lab</strain>
    </source>
</reference>
<gene>
    <name evidence="6" type="ORF">OXX778_LOCUS4238</name>
</gene>
<dbReference type="InterPro" id="IPR013083">
    <property type="entry name" value="Znf_RING/FYVE/PHD"/>
</dbReference>
<keyword evidence="1 3" id="KW-0863">Zinc-finger</keyword>
<dbReference type="InterPro" id="IPR001841">
    <property type="entry name" value="Znf_RING"/>
</dbReference>
<evidence type="ECO:0000313" key="6">
    <source>
        <dbReference type="EMBL" id="CAF0757240.1"/>
    </source>
</evidence>
<comment type="caution">
    <text evidence="6">The sequence shown here is derived from an EMBL/GenBank/DDBJ whole genome shotgun (WGS) entry which is preliminary data.</text>
</comment>
<dbReference type="SUPFAM" id="SSF57850">
    <property type="entry name" value="RING/U-box"/>
    <property type="match status" value="1"/>
</dbReference>
<evidence type="ECO:0000256" key="3">
    <source>
        <dbReference type="PROSITE-ProRule" id="PRU00175"/>
    </source>
</evidence>
<proteinExistence type="predicted"/>
<keyword evidence="7" id="KW-1185">Reference proteome</keyword>
<evidence type="ECO:0000256" key="1">
    <source>
        <dbReference type="ARBA" id="ARBA00022771"/>
    </source>
</evidence>
<organism evidence="6 7">
    <name type="scientific">Brachionus calyciflorus</name>
    <dbReference type="NCBI Taxonomy" id="104777"/>
    <lineage>
        <taxon>Eukaryota</taxon>
        <taxon>Metazoa</taxon>
        <taxon>Spiralia</taxon>
        <taxon>Gnathifera</taxon>
        <taxon>Rotifera</taxon>
        <taxon>Eurotatoria</taxon>
        <taxon>Monogononta</taxon>
        <taxon>Pseudotrocha</taxon>
        <taxon>Ploima</taxon>
        <taxon>Brachionidae</taxon>
        <taxon>Brachionus</taxon>
    </lineage>
</organism>